<keyword evidence="3" id="KW-1185">Reference proteome</keyword>
<evidence type="ECO:0000313" key="3">
    <source>
        <dbReference type="Proteomes" id="UP001521222"/>
    </source>
</evidence>
<accession>A0ABR3RYR8</accession>
<evidence type="ECO:0000313" key="2">
    <source>
        <dbReference type="EMBL" id="KAL1609561.1"/>
    </source>
</evidence>
<reference evidence="2 3" key="1">
    <citation type="submission" date="2024-02" db="EMBL/GenBank/DDBJ databases">
        <title>De novo assembly and annotation of 12 fungi associated with fruit tree decline syndrome in Ontario, Canada.</title>
        <authorList>
            <person name="Sulman M."/>
            <person name="Ellouze W."/>
            <person name="Ilyukhin E."/>
        </authorList>
    </citation>
    <scope>NUCLEOTIDE SEQUENCE [LARGE SCALE GENOMIC DNA]</scope>
    <source>
        <strain evidence="2 3">M97-236</strain>
    </source>
</reference>
<evidence type="ECO:0000256" key="1">
    <source>
        <dbReference type="SAM" id="MobiDB-lite"/>
    </source>
</evidence>
<feature type="region of interest" description="Disordered" evidence="1">
    <location>
        <begin position="829"/>
        <end position="861"/>
    </location>
</feature>
<name>A0ABR3RYR8_9PLEO</name>
<dbReference type="Proteomes" id="UP001521222">
    <property type="component" value="Unassembled WGS sequence"/>
</dbReference>
<dbReference type="EMBL" id="JAKIXB020000003">
    <property type="protein sequence ID" value="KAL1609561.1"/>
    <property type="molecule type" value="Genomic_DNA"/>
</dbReference>
<sequence>MPTLTRIPLASVVCPSAPFLAPRLLRATIAVTATVVPSQQRAISSTPRCSANVANGKKSGRSYFLEMRKREQQKLRRQLRGEKDPSEVSPELIELAVQLRQACEARDVKQLMALYPAALAAGIIDRSTTLHICQALHTSVRRDVAKQGASRLSDLLPFVEQVISDLRRGTLPPHPYAYVHLLGLHKDSKRFKEGRALWLWLAQQDDAHVSQAAYGAAIELMAYGKMAYAISTSLAELEQLYEEGLNRFPGTYAEYHLSPDAVIPDRTQPVHIVGLPTTLLQGIITARLLSHDWKKAYLGLDTILRLYPAQTPHRIFELFITERSLPEAYTAFLMACRSGEKMSGGQVTNLLNRLRVSMTKIRSVSDRFMIVRAIANALYAYQQCGGGLASIHVGIFIKAFESLLPEKAPGQDFTDEEAVLRNTIAITAHECLAGLIQSGLMPESHVFVSLVSLAGRLRAPDLLKTTLEDAKAVGVTFGPIERRTLLTAAGLIKDRNLIQALWTLVVRDAENSGTQISYVDWITFAKACRRADYLRHIEQQLQEQAHTLTTSIEERVRSEVCDSEPGAANSSLQLMTPEQLKSDIQILQGQMENIRAVLMSGQPLKMQNSSFYMHINPNQPPLGSKEDLRAIYDELTTDPHQPAPAPDSTEKAVAPALSKTGIPLDELRFVNWVNVHEMMSAAATFSTYQQSIIDRAIAQRKAIKDITDIALVSTDTKPSQNALDLRNRIKALRNPEQVSVLRKVGSQVDDAKWKPLAHDMEKDAWHTTKMSKHITKPFTLRKFESQAPEEVAKPVTRDPQMSRWVTKKITKTYSDNKYDRSEVKSKFEAYGDDRAISGSASKEETPVAKTQDGHPVPWTPS</sequence>
<comment type="caution">
    <text evidence="2">The sequence shown here is derived from an EMBL/GenBank/DDBJ whole genome shotgun (WGS) entry which is preliminary data.</text>
</comment>
<protein>
    <submittedName>
        <fullName evidence="2">Uncharacterized protein</fullName>
    </submittedName>
</protein>
<feature type="compositionally biased region" description="Basic and acidic residues" evidence="1">
    <location>
        <begin position="829"/>
        <end position="846"/>
    </location>
</feature>
<proteinExistence type="predicted"/>
<gene>
    <name evidence="2" type="ORF">SLS59_001067</name>
</gene>
<organism evidence="2 3">
    <name type="scientific">Nothophoma quercina</name>
    <dbReference type="NCBI Taxonomy" id="749835"/>
    <lineage>
        <taxon>Eukaryota</taxon>
        <taxon>Fungi</taxon>
        <taxon>Dikarya</taxon>
        <taxon>Ascomycota</taxon>
        <taxon>Pezizomycotina</taxon>
        <taxon>Dothideomycetes</taxon>
        <taxon>Pleosporomycetidae</taxon>
        <taxon>Pleosporales</taxon>
        <taxon>Pleosporineae</taxon>
        <taxon>Didymellaceae</taxon>
        <taxon>Nothophoma</taxon>
    </lineage>
</organism>